<proteinExistence type="predicted"/>
<keyword evidence="4" id="KW-1185">Reference proteome</keyword>
<keyword evidence="1" id="KW-1133">Transmembrane helix</keyword>
<dbReference type="AlphaFoldDB" id="A0A8J6M1D3"/>
<dbReference type="Proteomes" id="UP000602260">
    <property type="component" value="Unassembled WGS sequence"/>
</dbReference>
<dbReference type="RefSeq" id="WP_186877888.1">
    <property type="nucleotide sequence ID" value="NZ_JACOPN010000002.1"/>
</dbReference>
<feature type="transmembrane region" description="Helical" evidence="1">
    <location>
        <begin position="6"/>
        <end position="24"/>
    </location>
</feature>
<organism evidence="3 4">
    <name type="scientific">Flintibacter faecis</name>
    <dbReference type="NCBI Taxonomy" id="2763047"/>
    <lineage>
        <taxon>Bacteria</taxon>
        <taxon>Bacillati</taxon>
        <taxon>Bacillota</taxon>
        <taxon>Clostridia</taxon>
        <taxon>Eubacteriales</taxon>
        <taxon>Flintibacter</taxon>
    </lineage>
</organism>
<accession>A0A8J6M1D3</accession>
<reference evidence="3" key="1">
    <citation type="submission" date="2020-08" db="EMBL/GenBank/DDBJ databases">
        <title>Genome public.</title>
        <authorList>
            <person name="Liu C."/>
            <person name="Sun Q."/>
        </authorList>
    </citation>
    <scope>NUCLEOTIDE SEQUENCE</scope>
    <source>
        <strain evidence="3">BX5</strain>
    </source>
</reference>
<dbReference type="InterPro" id="IPR021994">
    <property type="entry name" value="DUF3592"/>
</dbReference>
<dbReference type="Pfam" id="PF12158">
    <property type="entry name" value="DUF3592"/>
    <property type="match status" value="1"/>
</dbReference>
<name>A0A8J6M1D3_9FIRM</name>
<dbReference type="EMBL" id="JACOPN010000002">
    <property type="protein sequence ID" value="MBC5716444.1"/>
    <property type="molecule type" value="Genomic_DNA"/>
</dbReference>
<evidence type="ECO:0000256" key="1">
    <source>
        <dbReference type="SAM" id="Phobius"/>
    </source>
</evidence>
<evidence type="ECO:0000313" key="4">
    <source>
        <dbReference type="Proteomes" id="UP000602260"/>
    </source>
</evidence>
<gene>
    <name evidence="3" type="ORF">H8S55_03755</name>
</gene>
<comment type="caution">
    <text evidence="3">The sequence shown here is derived from an EMBL/GenBank/DDBJ whole genome shotgun (WGS) entry which is preliminary data.</text>
</comment>
<evidence type="ECO:0000259" key="2">
    <source>
        <dbReference type="Pfam" id="PF12158"/>
    </source>
</evidence>
<keyword evidence="1" id="KW-0812">Transmembrane</keyword>
<protein>
    <submittedName>
        <fullName evidence="3">DUF3592 domain-containing protein</fullName>
    </submittedName>
</protein>
<keyword evidence="1" id="KW-0472">Membrane</keyword>
<evidence type="ECO:0000313" key="3">
    <source>
        <dbReference type="EMBL" id="MBC5716444.1"/>
    </source>
</evidence>
<sequence length="146" mass="16812">MDGFLFFGVGLLLVAVGVFHRRSLFRAYASDRKQYTGTTPMKIIHIEESTMTTWEEQEDGTRRECYSTVHTPTYEYTVDGQTYQYVSRQDTCRPVGACVTGYYDPNDPKRIREDPVRPPYFGGILFFLLGAAFLYAGGYTILYDFF</sequence>
<feature type="domain" description="DUF3592" evidence="2">
    <location>
        <begin position="52"/>
        <end position="110"/>
    </location>
</feature>
<feature type="transmembrane region" description="Helical" evidence="1">
    <location>
        <begin position="120"/>
        <end position="142"/>
    </location>
</feature>